<accession>A0ABX8AE21</accession>
<dbReference type="Proteomes" id="UP000682843">
    <property type="component" value="Chromosome"/>
</dbReference>
<name>A0ABX8AE21_9BRAD</name>
<dbReference type="RefSeq" id="WP_211910403.1">
    <property type="nucleotide sequence ID" value="NZ_CP036498.1"/>
</dbReference>
<gene>
    <name evidence="1" type="ORF">RPMA_25100</name>
</gene>
<proteinExistence type="predicted"/>
<reference evidence="1 2" key="1">
    <citation type="submission" date="2019-02" db="EMBL/GenBank/DDBJ databases">
        <title>Emended description of the genus Rhodopseudomonas and description of Rhodopseudomonas albus sp. nov., a non-phototrophic, heavy-metal-tolerant bacterium isolated from garden soil.</title>
        <authorList>
            <person name="Bao Z."/>
            <person name="Cao W.W."/>
            <person name="Sato Y."/>
            <person name="Nishizawa T."/>
            <person name="Zhao J."/>
            <person name="Guo Y."/>
            <person name="Ohta H."/>
        </authorList>
    </citation>
    <scope>NUCLEOTIDE SEQUENCE [LARGE SCALE GENOMIC DNA]</scope>
    <source>
        <strain evidence="1 2">SK50-23</strain>
    </source>
</reference>
<evidence type="ECO:0000313" key="2">
    <source>
        <dbReference type="Proteomes" id="UP000682843"/>
    </source>
</evidence>
<dbReference type="EMBL" id="CP036498">
    <property type="protein sequence ID" value="QUS41762.1"/>
    <property type="molecule type" value="Genomic_DNA"/>
</dbReference>
<protein>
    <submittedName>
        <fullName evidence="1">Uncharacterized protein</fullName>
    </submittedName>
</protein>
<keyword evidence="2" id="KW-1185">Reference proteome</keyword>
<organism evidence="1 2">
    <name type="scientific">Tardiphaga alba</name>
    <dbReference type="NCBI Taxonomy" id="340268"/>
    <lineage>
        <taxon>Bacteria</taxon>
        <taxon>Pseudomonadati</taxon>
        <taxon>Pseudomonadota</taxon>
        <taxon>Alphaproteobacteria</taxon>
        <taxon>Hyphomicrobiales</taxon>
        <taxon>Nitrobacteraceae</taxon>
        <taxon>Tardiphaga</taxon>
    </lineage>
</organism>
<sequence length="71" mass="7928">MRTLFGMILGALILGIGVYMHDSMATSTVANGQTAQERRTIVNWDVAQTNWEALKARTKEDWAKLTAQMKS</sequence>
<evidence type="ECO:0000313" key="1">
    <source>
        <dbReference type="EMBL" id="QUS41762.1"/>
    </source>
</evidence>